<keyword evidence="6" id="KW-0968">Cytoplasmic vesicle</keyword>
<dbReference type="InterPro" id="IPR006925">
    <property type="entry name" value="Vps16_C"/>
</dbReference>
<evidence type="ECO:0000256" key="7">
    <source>
        <dbReference type="ARBA" id="ARBA00029984"/>
    </source>
</evidence>
<dbReference type="InterPro" id="IPR040057">
    <property type="entry name" value="Spe-39"/>
</dbReference>
<dbReference type="GO" id="GO:0099023">
    <property type="term" value="C:vesicle tethering complex"/>
    <property type="evidence" value="ECO:0007669"/>
    <property type="project" value="UniProtKB-ARBA"/>
</dbReference>
<evidence type="ECO:0000313" key="11">
    <source>
        <dbReference type="Proteomes" id="UP000516260"/>
    </source>
</evidence>
<sequence>MKSNTDDEEFWTRSRLGAFDFGPEDEVKESRQAVNQISHMVELNNDDDMQKFSWSGDPVGSISWSVRETELSSQSTEKGVADTPSIIKSNSGYSLTSLFKGKAKGGLPEKNFLSFSDVLDDSPARLHTAEIRNPKFEYKDFTSDWSPEESSRRLQQGKAVPLEKFRSLRDKLSLLDSAISTNDGNVITAVLIHLKRTLSREVLFRELASRPTALRHFIQYLNETGEQKVLLQLLGALGRTEEAALLQYKEHLSITDDNKRRDFLKSCLRLPFSAEDSAHVEDHFTLLERQLMIQATDRQAECGGKLPKRASVLNMPLIATLAYCCFNHYSKPEGNFSSPLNIRQTFKITEKQYFMTALAARAEMKAWPDVDALFNSRKWLGLTRKKPPLSFQRVVDILQKNSAPTQVLQDYVAMVEDAELRISLAQKHNCHDIVINMYRDQKDRQQMIRYRGKVGRGSAEERKIDELLNNMQIRWKN</sequence>
<evidence type="ECO:0000313" key="10">
    <source>
        <dbReference type="EMBL" id="TNM94481.1"/>
    </source>
</evidence>
<evidence type="ECO:0000256" key="2">
    <source>
        <dbReference type="ARBA" id="ARBA00004541"/>
    </source>
</evidence>
<dbReference type="GO" id="GO:0005769">
    <property type="term" value="C:early endosome"/>
    <property type="evidence" value="ECO:0007669"/>
    <property type="project" value="UniProtKB-SubCell"/>
</dbReference>
<dbReference type="Gene3D" id="1.10.150.780">
    <property type="entry name" value="Vps16, C-terminal region"/>
    <property type="match status" value="1"/>
</dbReference>
<reference evidence="10 11" key="1">
    <citation type="submission" date="2019-04" db="EMBL/GenBank/DDBJ databases">
        <title>The sequence and de novo assembly of Takifugu bimaculatus genome using PacBio and Hi-C technologies.</title>
        <authorList>
            <person name="Xu P."/>
            <person name="Liu B."/>
            <person name="Zhou Z."/>
        </authorList>
    </citation>
    <scope>NUCLEOTIDE SEQUENCE [LARGE SCALE GENOMIC DNA]</scope>
    <source>
        <strain evidence="10">TB-2018</strain>
        <tissue evidence="10">Muscle</tissue>
    </source>
</reference>
<organism evidence="10 11">
    <name type="scientific">Takifugu bimaculatus</name>
    <dbReference type="NCBI Taxonomy" id="433685"/>
    <lineage>
        <taxon>Eukaryota</taxon>
        <taxon>Metazoa</taxon>
        <taxon>Chordata</taxon>
        <taxon>Craniata</taxon>
        <taxon>Vertebrata</taxon>
        <taxon>Euteleostomi</taxon>
        <taxon>Actinopterygii</taxon>
        <taxon>Neopterygii</taxon>
        <taxon>Teleostei</taxon>
        <taxon>Neoteleostei</taxon>
        <taxon>Acanthomorphata</taxon>
        <taxon>Eupercaria</taxon>
        <taxon>Tetraodontiformes</taxon>
        <taxon>Tetradontoidea</taxon>
        <taxon>Tetraodontidae</taxon>
        <taxon>Takifugu</taxon>
    </lineage>
</organism>
<evidence type="ECO:0000256" key="4">
    <source>
        <dbReference type="ARBA" id="ARBA00019368"/>
    </source>
</evidence>
<dbReference type="InterPro" id="IPR038132">
    <property type="entry name" value="Vps16_C_sf"/>
</dbReference>
<dbReference type="PANTHER" id="PTHR13364:SF6">
    <property type="entry name" value="SPERMATOGENESIS-DEFECTIVE PROTEIN 39 HOMOLOG"/>
    <property type="match status" value="1"/>
</dbReference>
<gene>
    <name evidence="10" type="ORF">fugu_017240</name>
</gene>
<accession>A0A4Z2BQC3</accession>
<dbReference type="PANTHER" id="PTHR13364">
    <property type="entry name" value="DEFECTIVE SPERMATOGENESIS PROTEIN 39"/>
    <property type="match status" value="1"/>
</dbReference>
<name>A0A4Z2BQC3_9TELE</name>
<dbReference type="Proteomes" id="UP000516260">
    <property type="component" value="Chromosome 19"/>
</dbReference>
<evidence type="ECO:0000256" key="6">
    <source>
        <dbReference type="ARBA" id="ARBA00023329"/>
    </source>
</evidence>
<dbReference type="GO" id="GO:0007034">
    <property type="term" value="P:vacuolar transport"/>
    <property type="evidence" value="ECO:0007669"/>
    <property type="project" value="TreeGrafter"/>
</dbReference>
<proteinExistence type="predicted"/>
<evidence type="ECO:0000256" key="1">
    <source>
        <dbReference type="ARBA" id="ARBA00004412"/>
    </source>
</evidence>
<evidence type="ECO:0000256" key="8">
    <source>
        <dbReference type="ARBA" id="ARBA00031270"/>
    </source>
</evidence>
<evidence type="ECO:0000256" key="5">
    <source>
        <dbReference type="ARBA" id="ARBA00022753"/>
    </source>
</evidence>
<feature type="domain" description="Vps16 C-terminal" evidence="9">
    <location>
        <begin position="168"/>
        <end position="378"/>
    </location>
</feature>
<evidence type="ECO:0000259" key="9">
    <source>
        <dbReference type="Pfam" id="PF04840"/>
    </source>
</evidence>
<dbReference type="GO" id="GO:0005770">
    <property type="term" value="C:late endosome"/>
    <property type="evidence" value="ECO:0007669"/>
    <property type="project" value="UniProtKB-SubCell"/>
</dbReference>
<keyword evidence="5" id="KW-0967">Endosome</keyword>
<evidence type="ECO:0000256" key="3">
    <source>
        <dbReference type="ARBA" id="ARBA00004603"/>
    </source>
</evidence>
<protein>
    <recommendedName>
        <fullName evidence="4">Spermatogenesis-defective protein 39 homolog</fullName>
    </recommendedName>
    <alternativeName>
        <fullName evidence="7">VPS33B-interacting protein in apical-basolateral polarity regulator</fullName>
    </alternativeName>
    <alternativeName>
        <fullName evidence="8">VPS33B-interacting protein in polarity and apical restriction</fullName>
    </alternativeName>
</protein>
<dbReference type="GO" id="GO:0006886">
    <property type="term" value="P:intracellular protein transport"/>
    <property type="evidence" value="ECO:0007669"/>
    <property type="project" value="InterPro"/>
</dbReference>
<keyword evidence="11" id="KW-1185">Reference proteome</keyword>
<dbReference type="EMBL" id="SWLE01000011">
    <property type="protein sequence ID" value="TNM94481.1"/>
    <property type="molecule type" value="Genomic_DNA"/>
</dbReference>
<comment type="subcellular location">
    <subcellularLocation>
        <location evidence="2">Cytoplasmic vesicle</location>
    </subcellularLocation>
    <subcellularLocation>
        <location evidence="1">Early endosome</location>
    </subcellularLocation>
    <subcellularLocation>
        <location evidence="3">Late endosome</location>
    </subcellularLocation>
</comment>
<dbReference type="AlphaFoldDB" id="A0A4Z2BQC3"/>
<dbReference type="Pfam" id="PF04840">
    <property type="entry name" value="Vps16_C"/>
    <property type="match status" value="1"/>
</dbReference>
<comment type="caution">
    <text evidence="10">The sequence shown here is derived from an EMBL/GenBank/DDBJ whole genome shotgun (WGS) entry which is preliminary data.</text>
</comment>